<dbReference type="SUPFAM" id="SSF50978">
    <property type="entry name" value="WD40 repeat-like"/>
    <property type="match status" value="1"/>
</dbReference>
<proteinExistence type="inferred from homology"/>
<evidence type="ECO:0000256" key="2">
    <source>
        <dbReference type="ARBA" id="ARBA00022574"/>
    </source>
</evidence>
<dbReference type="EMBL" id="JACAZF010000004">
    <property type="protein sequence ID" value="KAF7306931.1"/>
    <property type="molecule type" value="Genomic_DNA"/>
</dbReference>
<dbReference type="Proteomes" id="UP000636479">
    <property type="component" value="Unassembled WGS sequence"/>
</dbReference>
<dbReference type="InterPro" id="IPR001680">
    <property type="entry name" value="WD40_rpt"/>
</dbReference>
<keyword evidence="9" id="KW-1185">Reference proteome</keyword>
<dbReference type="Pfam" id="PF00400">
    <property type="entry name" value="WD40"/>
    <property type="match status" value="2"/>
</dbReference>
<comment type="similarity">
    <text evidence="5">Belongs to the DPH7 family.</text>
</comment>
<sequence>MDAFDTIFPADSVEFCPHPTADNIFVCGTYYLDASAPHGPTQKRTGQCLLFRIDQDHKVNKLQGIDLPAVPDMKWRHHPSDAPLLAIADSEGNISLHELQESQLQSHSSVACAPSDVLCLSLDWSNRRNTSPDTSLVVSLSNGSLCLLRLDDQGSSSGLRILDTWHAHDFEPWIAAWDYWDMNSIFSGGDDMILKIWDVRQGFTSPVRTNKRFEAGVTTIQSNPHAEHILAVGSYDNTVRVFDKRKLLAPFAQVDVGGGAWRVKWHPSSSRKDDLLVACMHDGFKVVRLAGESGQVIKRFDQHSSLAYGVDWSFAADQGETMIASCSFYDHTLHLWSG</sequence>
<keyword evidence="3" id="KW-0677">Repeat</keyword>
<dbReference type="PANTHER" id="PTHR46042:SF1">
    <property type="entry name" value="DIPHTHINE METHYLTRANSFERASE"/>
    <property type="match status" value="1"/>
</dbReference>
<comment type="caution">
    <text evidence="8">The sequence shown here is derived from an EMBL/GenBank/DDBJ whole genome shotgun (WGS) entry which is preliminary data.</text>
</comment>
<reference evidence="8" key="1">
    <citation type="submission" date="2020-05" db="EMBL/GenBank/DDBJ databases">
        <title>Mycena genomes resolve the evolution of fungal bioluminescence.</title>
        <authorList>
            <person name="Tsai I.J."/>
        </authorList>
    </citation>
    <scope>NUCLEOTIDE SEQUENCE</scope>
    <source>
        <strain evidence="8">171206Taipei</strain>
    </source>
</reference>
<evidence type="ECO:0000256" key="7">
    <source>
        <dbReference type="ARBA" id="ARBA00047551"/>
    </source>
</evidence>
<dbReference type="PANTHER" id="PTHR46042">
    <property type="entry name" value="DIPHTHINE METHYLTRANSFERASE"/>
    <property type="match status" value="1"/>
</dbReference>
<evidence type="ECO:0000313" key="9">
    <source>
        <dbReference type="Proteomes" id="UP000636479"/>
    </source>
</evidence>
<keyword evidence="2" id="KW-0853">WD repeat</keyword>
<dbReference type="InterPro" id="IPR036322">
    <property type="entry name" value="WD40_repeat_dom_sf"/>
</dbReference>
<evidence type="ECO:0000313" key="8">
    <source>
        <dbReference type="EMBL" id="KAF7306931.1"/>
    </source>
</evidence>
<evidence type="ECO:0000256" key="5">
    <source>
        <dbReference type="ARBA" id="ARBA00038092"/>
    </source>
</evidence>
<dbReference type="RefSeq" id="XP_037221950.1">
    <property type="nucleotide sequence ID" value="XM_037361658.1"/>
</dbReference>
<protein>
    <recommendedName>
        <fullName evidence="6">methylated diphthine methylhydrolase</fullName>
        <ecNumber evidence="6">3.1.1.97</ecNumber>
    </recommendedName>
</protein>
<comment type="pathway">
    <text evidence="1">Protein modification; peptidyl-diphthamide biosynthesis.</text>
</comment>
<dbReference type="GeneID" id="59344174"/>
<dbReference type="GO" id="GO:0061685">
    <property type="term" value="F:diphthine methylesterase activity"/>
    <property type="evidence" value="ECO:0007669"/>
    <property type="project" value="UniProtKB-EC"/>
</dbReference>
<dbReference type="GO" id="GO:0005737">
    <property type="term" value="C:cytoplasm"/>
    <property type="evidence" value="ECO:0007669"/>
    <property type="project" value="TreeGrafter"/>
</dbReference>
<evidence type="ECO:0000256" key="3">
    <source>
        <dbReference type="ARBA" id="ARBA00022737"/>
    </source>
</evidence>
<evidence type="ECO:0000256" key="1">
    <source>
        <dbReference type="ARBA" id="ARBA00005156"/>
    </source>
</evidence>
<dbReference type="AlphaFoldDB" id="A0A8H6W8I0"/>
<dbReference type="OrthoDB" id="1930760at2759"/>
<organism evidence="8 9">
    <name type="scientific">Mycena indigotica</name>
    <dbReference type="NCBI Taxonomy" id="2126181"/>
    <lineage>
        <taxon>Eukaryota</taxon>
        <taxon>Fungi</taxon>
        <taxon>Dikarya</taxon>
        <taxon>Basidiomycota</taxon>
        <taxon>Agaricomycotina</taxon>
        <taxon>Agaricomycetes</taxon>
        <taxon>Agaricomycetidae</taxon>
        <taxon>Agaricales</taxon>
        <taxon>Marasmiineae</taxon>
        <taxon>Mycenaceae</taxon>
        <taxon>Mycena</taxon>
    </lineage>
</organism>
<accession>A0A8H6W8I0</accession>
<dbReference type="Gene3D" id="2.130.10.10">
    <property type="entry name" value="YVTN repeat-like/Quinoprotein amine dehydrogenase"/>
    <property type="match status" value="1"/>
</dbReference>
<dbReference type="InterPro" id="IPR052415">
    <property type="entry name" value="Diphthine_MTase"/>
</dbReference>
<keyword evidence="4" id="KW-0378">Hydrolase</keyword>
<evidence type="ECO:0000256" key="4">
    <source>
        <dbReference type="ARBA" id="ARBA00022801"/>
    </source>
</evidence>
<dbReference type="GO" id="GO:0017183">
    <property type="term" value="P:protein histidyl modification to diphthamide"/>
    <property type="evidence" value="ECO:0007669"/>
    <property type="project" value="TreeGrafter"/>
</dbReference>
<dbReference type="InterPro" id="IPR015943">
    <property type="entry name" value="WD40/YVTN_repeat-like_dom_sf"/>
</dbReference>
<dbReference type="SMART" id="SM00320">
    <property type="entry name" value="WD40"/>
    <property type="match status" value="3"/>
</dbReference>
<comment type="catalytic activity">
    <reaction evidence="7">
        <text>diphthine methyl ester-[translation elongation factor 2] + H2O = diphthine-[translation elongation factor 2] + methanol + H(+)</text>
        <dbReference type="Rhea" id="RHEA:42656"/>
        <dbReference type="Rhea" id="RHEA-COMP:10172"/>
        <dbReference type="Rhea" id="RHEA-COMP:10173"/>
        <dbReference type="ChEBI" id="CHEBI:15377"/>
        <dbReference type="ChEBI" id="CHEBI:15378"/>
        <dbReference type="ChEBI" id="CHEBI:17790"/>
        <dbReference type="ChEBI" id="CHEBI:79005"/>
        <dbReference type="ChEBI" id="CHEBI:82696"/>
        <dbReference type="EC" id="3.1.1.97"/>
    </reaction>
</comment>
<name>A0A8H6W8I0_9AGAR</name>
<dbReference type="EC" id="3.1.1.97" evidence="6"/>
<evidence type="ECO:0000256" key="6">
    <source>
        <dbReference type="ARBA" id="ARBA00039131"/>
    </source>
</evidence>
<gene>
    <name evidence="8" type="ORF">MIND_00485700</name>
</gene>